<keyword evidence="5 8" id="KW-0812">Transmembrane</keyword>
<evidence type="ECO:0000256" key="1">
    <source>
        <dbReference type="ARBA" id="ARBA00004651"/>
    </source>
</evidence>
<dbReference type="PANTHER" id="PTHR30269">
    <property type="entry name" value="TRANSMEMBRANE PROTEIN YFCA"/>
    <property type="match status" value="1"/>
</dbReference>
<dbReference type="PANTHER" id="PTHR30269:SF0">
    <property type="entry name" value="MEMBRANE TRANSPORTER PROTEIN YFCA-RELATED"/>
    <property type="match status" value="1"/>
</dbReference>
<sequence length="254" mass="26674">MEPGIVSYLIVCPLVFLASFVDAIAGGGGLISLPAYLLAGVPIHNAIATNKLSSAAGTVISTARYCKNRYADVPLAVPSFLVALLGSFMGANLALITSDKVLKLMLIAVLPVVAFYVLKNKSMESKLKRQLTKRQKYAIVITASFVIGTYDGFYGPGTGTFLLLVYTGLAGMDIRTASGNTKIVNLASNLAALGAFFFSGKIVVTLGLAAAVFSIAGHYIGSGMVIKNGTRIVRPIVVTVLVLLFIKIVSGFFV</sequence>
<evidence type="ECO:0000256" key="6">
    <source>
        <dbReference type="ARBA" id="ARBA00022989"/>
    </source>
</evidence>
<name>A0ABQ0B899_9FIRM</name>
<keyword evidence="10" id="KW-1185">Reference proteome</keyword>
<evidence type="ECO:0000256" key="2">
    <source>
        <dbReference type="ARBA" id="ARBA00009142"/>
    </source>
</evidence>
<dbReference type="Proteomes" id="UP001600943">
    <property type="component" value="Unassembled WGS sequence"/>
</dbReference>
<gene>
    <name evidence="9" type="ORF">K040078D81_17970</name>
</gene>
<evidence type="ECO:0000256" key="3">
    <source>
        <dbReference type="ARBA" id="ARBA00022448"/>
    </source>
</evidence>
<evidence type="ECO:0000313" key="10">
    <source>
        <dbReference type="Proteomes" id="UP001600943"/>
    </source>
</evidence>
<comment type="subcellular location">
    <subcellularLocation>
        <location evidence="1 8">Cell membrane</location>
        <topology evidence="1 8">Multi-pass membrane protein</topology>
    </subcellularLocation>
</comment>
<dbReference type="RefSeq" id="WP_187144046.1">
    <property type="nucleotide sequence ID" value="NZ_BAABYW010000001.1"/>
</dbReference>
<dbReference type="InterPro" id="IPR002781">
    <property type="entry name" value="TM_pro_TauE-like"/>
</dbReference>
<feature type="transmembrane region" description="Helical" evidence="8">
    <location>
        <begin position="101"/>
        <end position="118"/>
    </location>
</feature>
<comment type="caution">
    <text evidence="9">The sequence shown here is derived from an EMBL/GenBank/DDBJ whole genome shotgun (WGS) entry which is preliminary data.</text>
</comment>
<accession>A0ABQ0B899</accession>
<evidence type="ECO:0000256" key="8">
    <source>
        <dbReference type="RuleBase" id="RU363041"/>
    </source>
</evidence>
<feature type="transmembrane region" description="Helical" evidence="8">
    <location>
        <begin position="73"/>
        <end position="95"/>
    </location>
</feature>
<evidence type="ECO:0000256" key="7">
    <source>
        <dbReference type="ARBA" id="ARBA00023136"/>
    </source>
</evidence>
<keyword evidence="4 8" id="KW-1003">Cell membrane</keyword>
<reference evidence="9 10" key="1">
    <citation type="submission" date="2024-04" db="EMBL/GenBank/DDBJ databases">
        <title>Defined microbial consortia suppress multidrug-resistant proinflammatory Enterobacteriaceae via ecological control.</title>
        <authorList>
            <person name="Furuichi M."/>
            <person name="Kawaguchi T."/>
            <person name="Pust M."/>
            <person name="Yasuma K."/>
            <person name="Plichta D."/>
            <person name="Hasegawa N."/>
            <person name="Ohya T."/>
            <person name="Bhattarai S."/>
            <person name="Sasajima S."/>
            <person name="Aoto Y."/>
            <person name="Tuganbaev T."/>
            <person name="Yaginuma M."/>
            <person name="Ueda M."/>
            <person name="Okahashi N."/>
            <person name="Amafuji K."/>
            <person name="Kiridooshi Y."/>
            <person name="Sugita K."/>
            <person name="Strazar M."/>
            <person name="Skelly A."/>
            <person name="Suda W."/>
            <person name="Hattori M."/>
            <person name="Nakamoto N."/>
            <person name="Caballero S."/>
            <person name="Norman J."/>
            <person name="Olle B."/>
            <person name="Tanoue T."/>
            <person name="Arita M."/>
            <person name="Bucci V."/>
            <person name="Atarashi K."/>
            <person name="Xavier R."/>
            <person name="Honda K."/>
        </authorList>
    </citation>
    <scope>NUCLEOTIDE SEQUENCE [LARGE SCALE GENOMIC DNA]</scope>
    <source>
        <strain evidence="10">k04-0078-D8-1</strain>
    </source>
</reference>
<evidence type="ECO:0000256" key="4">
    <source>
        <dbReference type="ARBA" id="ARBA00022475"/>
    </source>
</evidence>
<dbReference type="Pfam" id="PF01925">
    <property type="entry name" value="TauE"/>
    <property type="match status" value="1"/>
</dbReference>
<dbReference type="InterPro" id="IPR052017">
    <property type="entry name" value="TSUP"/>
</dbReference>
<feature type="transmembrane region" description="Helical" evidence="8">
    <location>
        <begin position="139"/>
        <end position="170"/>
    </location>
</feature>
<organism evidence="9 10">
    <name type="scientific">Blautia hominis</name>
    <dbReference type="NCBI Taxonomy" id="2025493"/>
    <lineage>
        <taxon>Bacteria</taxon>
        <taxon>Bacillati</taxon>
        <taxon>Bacillota</taxon>
        <taxon>Clostridia</taxon>
        <taxon>Lachnospirales</taxon>
        <taxon>Lachnospiraceae</taxon>
        <taxon>Blautia</taxon>
    </lineage>
</organism>
<keyword evidence="7 8" id="KW-0472">Membrane</keyword>
<feature type="transmembrane region" description="Helical" evidence="8">
    <location>
        <begin position="190"/>
        <end position="220"/>
    </location>
</feature>
<dbReference type="EMBL" id="BAABYW010000001">
    <property type="protein sequence ID" value="GAA6407680.1"/>
    <property type="molecule type" value="Genomic_DNA"/>
</dbReference>
<proteinExistence type="inferred from homology"/>
<protein>
    <recommendedName>
        <fullName evidence="8">Probable membrane transporter protein</fullName>
    </recommendedName>
</protein>
<comment type="similarity">
    <text evidence="2 8">Belongs to the 4-toluene sulfonate uptake permease (TSUP) (TC 2.A.102) family.</text>
</comment>
<evidence type="ECO:0000313" key="9">
    <source>
        <dbReference type="EMBL" id="GAA6407680.1"/>
    </source>
</evidence>
<keyword evidence="3" id="KW-0813">Transport</keyword>
<feature type="transmembrane region" description="Helical" evidence="8">
    <location>
        <begin position="232"/>
        <end position="253"/>
    </location>
</feature>
<evidence type="ECO:0000256" key="5">
    <source>
        <dbReference type="ARBA" id="ARBA00022692"/>
    </source>
</evidence>
<keyword evidence="6 8" id="KW-1133">Transmembrane helix</keyword>